<dbReference type="AlphaFoldDB" id="A0A1C3TKB3"/>
<evidence type="ECO:0000256" key="1">
    <source>
        <dbReference type="SAM" id="MobiDB-lite"/>
    </source>
</evidence>
<protein>
    <recommendedName>
        <fullName evidence="4">Thymidine phosphorylase</fullName>
    </recommendedName>
</protein>
<feature type="compositionally biased region" description="Basic and acidic residues" evidence="1">
    <location>
        <begin position="708"/>
        <end position="718"/>
    </location>
</feature>
<name>A0A1C3TKB3_XANCT</name>
<organism evidence="2 3">
    <name type="scientific">Xanthomonas translucens pv. translucens DSM 18974</name>
    <dbReference type="NCBI Taxonomy" id="1261556"/>
    <lineage>
        <taxon>Bacteria</taxon>
        <taxon>Pseudomonadati</taxon>
        <taxon>Pseudomonadota</taxon>
        <taxon>Gammaproteobacteria</taxon>
        <taxon>Lysobacterales</taxon>
        <taxon>Lysobacteraceae</taxon>
        <taxon>Xanthomonas</taxon>
        <taxon>Xanthomonas translucens group</taxon>
    </lineage>
</organism>
<dbReference type="Pfam" id="PF07793">
    <property type="entry name" value="DUF1631"/>
    <property type="match status" value="1"/>
</dbReference>
<reference evidence="3" key="1">
    <citation type="submission" date="2016-07" db="EMBL/GenBank/DDBJ databases">
        <authorList>
            <person name="Jaenicke Sebastian"/>
        </authorList>
    </citation>
    <scope>NUCLEOTIDE SEQUENCE [LARGE SCALE GENOMIC DNA]</scope>
</reference>
<dbReference type="RefSeq" id="WP_065898875.1">
    <property type="nucleotide sequence ID" value="NZ_LT604072.1"/>
</dbReference>
<dbReference type="EMBL" id="LT604072">
    <property type="protein sequence ID" value="SCB03673.1"/>
    <property type="molecule type" value="Genomic_DNA"/>
</dbReference>
<dbReference type="Proteomes" id="UP000093071">
    <property type="component" value="Chromosome I"/>
</dbReference>
<sequence>MSLSATPSASPATLASAALPTRVRDILQALQAMLWQSLEAPLQSTLAELERALFDQAERARNSQLQQDVYQELQGLRARRERFAPFYKAQLEAALATLRLPPAPLGPLRQDKASAAMQMLTLVADVDIDRDIVLHDIARREAARSSTPLQLLGQRFGVLAARPAFEAEHTPLGPHLLCRILRDAGEALQLGLDAQLTLYRAFERQALVRYGEIVERANVLLAHAGVLPGLVYLPYVARPTSTADAATRSRGAARPAPAARQATGWSGQAAPSGWSAPDPGAAAAAPNVAPTAPVRTADTTTSAAPAQANAADNAAPDLAALRQLLAAARGHTAAAPATAGTAGAMATGAAASTSATAAATALAAPGHHAMQAAPHTAAASGVAAASTHAGTVAVPTASLLQALGELQAQPPAHSALAGLRGRRQVRDVQAALLATLHAEHGPQAALAPQDADTFDLLGLLYAEIEREVHSDAPAAGLLERLQVPLVRAALQDSAFFVRSQHPARELLNAVAESGAGWLSEEDSDPQLLLKLNQTVDRVVEEYEGDEQVFEQAHQDIQAQYRTLAHKAEIAERRHIEAARGKERLEVAKDLASATLEALCRTWQPPKFVQAMLRQAWSDVLTLTLLRQGEDSDAWRERKQLSQCIAEITCRGGSGSDPDLAGEVRSALLQVGYHQDEAEAIARRLSTPGGDDALTSRTELSARLKARTRLGDQGEDAERPLPAPRNATEQAAYTRLRGVPFGTWFEFVTNQQGDLKRQRLSWYSPITERALFVNQRGHKAAEYSLDALSRLLAQGQARIVSEDRARLIDRAWHATVRALRTLAGAPAPADTREDA</sequence>
<dbReference type="PATRIC" id="fig|1261556.5.peg.922"/>
<proteinExistence type="predicted"/>
<feature type="region of interest" description="Disordered" evidence="1">
    <location>
        <begin position="705"/>
        <end position="726"/>
    </location>
</feature>
<gene>
    <name evidence="2" type="ORF">BN444_02066</name>
</gene>
<feature type="region of interest" description="Disordered" evidence="1">
    <location>
        <begin position="246"/>
        <end position="309"/>
    </location>
</feature>
<evidence type="ECO:0000313" key="3">
    <source>
        <dbReference type="Proteomes" id="UP000093071"/>
    </source>
</evidence>
<dbReference type="InterPro" id="IPR012434">
    <property type="entry name" value="DUF1631"/>
</dbReference>
<evidence type="ECO:0008006" key="4">
    <source>
        <dbReference type="Google" id="ProtNLM"/>
    </source>
</evidence>
<evidence type="ECO:0000313" key="2">
    <source>
        <dbReference type="EMBL" id="SCB03673.1"/>
    </source>
</evidence>
<accession>A0A1C3TKB3</accession>